<keyword evidence="2" id="KW-1185">Reference proteome</keyword>
<comment type="caution">
    <text evidence="1">The sequence shown here is derived from an EMBL/GenBank/DDBJ whole genome shotgun (WGS) entry which is preliminary data.</text>
</comment>
<protein>
    <submittedName>
        <fullName evidence="1">Uncharacterized protein</fullName>
    </submittedName>
</protein>
<organism evidence="1 2">
    <name type="scientific">Gordonia malaquae NBRC 108250</name>
    <dbReference type="NCBI Taxonomy" id="1223542"/>
    <lineage>
        <taxon>Bacteria</taxon>
        <taxon>Bacillati</taxon>
        <taxon>Actinomycetota</taxon>
        <taxon>Actinomycetes</taxon>
        <taxon>Mycobacteriales</taxon>
        <taxon>Gordoniaceae</taxon>
        <taxon>Gordonia</taxon>
    </lineage>
</organism>
<gene>
    <name evidence="1" type="ORF">GM1_011_01100</name>
</gene>
<proteinExistence type="predicted"/>
<evidence type="ECO:0000313" key="2">
    <source>
        <dbReference type="Proteomes" id="UP000035009"/>
    </source>
</evidence>
<name>M3TE37_GORML</name>
<evidence type="ECO:0000313" key="1">
    <source>
        <dbReference type="EMBL" id="GAC79681.1"/>
    </source>
</evidence>
<reference evidence="1 2" key="1">
    <citation type="submission" date="2013-02" db="EMBL/GenBank/DDBJ databases">
        <title>Whole genome shotgun sequence of Gordonia malaquae NBRC 108250.</title>
        <authorList>
            <person name="Yoshida I."/>
            <person name="Hosoyama A."/>
            <person name="Tsuchikane K."/>
            <person name="Ando Y."/>
            <person name="Baba S."/>
            <person name="Ohji S."/>
            <person name="Hamada M."/>
            <person name="Tamura T."/>
            <person name="Yamazoe A."/>
            <person name="Yamazaki S."/>
            <person name="Fujita N."/>
        </authorList>
    </citation>
    <scope>NUCLEOTIDE SEQUENCE [LARGE SCALE GENOMIC DNA]</scope>
    <source>
        <strain evidence="1 2">NBRC 108250</strain>
    </source>
</reference>
<dbReference type="EMBL" id="BAOP01000011">
    <property type="protein sequence ID" value="GAC79681.1"/>
    <property type="molecule type" value="Genomic_DNA"/>
</dbReference>
<dbReference type="AlphaFoldDB" id="M3TE37"/>
<sequence length="135" mass="13996">MGIATTGAAVLIVTLVATNGPSTSRPHSSAPAPNINDVIAAVCDSETFANGRGNPPLVRSESSGWCGSSVESGMIIIATYGSESERSSDAHSELVGPYATGKLDDDRLVMAAGRPWASIEQLRPLSELGFDVYSK</sequence>
<dbReference type="Proteomes" id="UP000035009">
    <property type="component" value="Unassembled WGS sequence"/>
</dbReference>
<accession>M3TE37</accession>